<feature type="compositionally biased region" description="Basic and acidic residues" evidence="1">
    <location>
        <begin position="241"/>
        <end position="294"/>
    </location>
</feature>
<protein>
    <submittedName>
        <fullName evidence="2">Uncharacterized protein</fullName>
    </submittedName>
</protein>
<accession>A0A8K0JF60</accession>
<evidence type="ECO:0000313" key="3">
    <source>
        <dbReference type="Proteomes" id="UP000812966"/>
    </source>
</evidence>
<dbReference type="Proteomes" id="UP000812966">
    <property type="component" value="Unassembled WGS sequence"/>
</dbReference>
<organism evidence="2 3">
    <name type="scientific">Filobasidium floriforme</name>
    <dbReference type="NCBI Taxonomy" id="5210"/>
    <lineage>
        <taxon>Eukaryota</taxon>
        <taxon>Fungi</taxon>
        <taxon>Dikarya</taxon>
        <taxon>Basidiomycota</taxon>
        <taxon>Agaricomycotina</taxon>
        <taxon>Tremellomycetes</taxon>
        <taxon>Filobasidiales</taxon>
        <taxon>Filobasidiaceae</taxon>
        <taxon>Filobasidium</taxon>
    </lineage>
</organism>
<name>A0A8K0JF60_9TREE</name>
<keyword evidence="3" id="KW-1185">Reference proteome</keyword>
<comment type="caution">
    <text evidence="2">The sequence shown here is derived from an EMBL/GenBank/DDBJ whole genome shotgun (WGS) entry which is preliminary data.</text>
</comment>
<evidence type="ECO:0000256" key="1">
    <source>
        <dbReference type="SAM" id="MobiDB-lite"/>
    </source>
</evidence>
<feature type="region of interest" description="Disordered" evidence="1">
    <location>
        <begin position="162"/>
        <end position="294"/>
    </location>
</feature>
<dbReference type="EMBL" id="JABELV010000310">
    <property type="protein sequence ID" value="KAG7527373.1"/>
    <property type="molecule type" value="Genomic_DNA"/>
</dbReference>
<gene>
    <name evidence="2" type="ORF">FFLO_07001</name>
</gene>
<reference evidence="2" key="1">
    <citation type="submission" date="2020-04" db="EMBL/GenBank/DDBJ databases">
        <title>Analysis of mating type loci in Filobasidium floriforme.</title>
        <authorList>
            <person name="Nowrousian M."/>
        </authorList>
    </citation>
    <scope>NUCLEOTIDE SEQUENCE</scope>
    <source>
        <strain evidence="2">CBS 6242</strain>
    </source>
</reference>
<dbReference type="AlphaFoldDB" id="A0A8K0JF60"/>
<feature type="compositionally biased region" description="Low complexity" evidence="1">
    <location>
        <begin position="162"/>
        <end position="232"/>
    </location>
</feature>
<sequence>MPLAPLDKINTNTPKGIRAYEHEVEDWWTKKPPGFDALQYALYHQRFPIHPSRPHLEEAGPDNNWAVCEGCGFIKHPAGIHTVAGSAVVSEMELKMRQAYHQVNTPKVVRLRALYSDLRYRPMNLKGISSLIRLAGDVPPCVEGGDAAKIAQRQRLLWSPAWNSASVPSSSTTPAVPSSSTTTSAAPISSRVPAAPSSSTTPAAPIGSTTSASFSPTPTALATSSPTSLRTLEPPPSFPIRSEDRERELQRAEERERAYEKRVQTLESEVKEAGGRERTLRDEAEQSRKASGDLERALRDEAERARKAWEVREQELRNELAEKNKELAGKDIVHARLEARIEAARHSGDPCLSRASILQILAVWDQGGGPDGDLGDVEIDLHGFVLPPSNNSDLPLRWPDLPHGREQLERRIQALLSKPLTPQAILDITRCTQKLSEPVWSRRWIRFIDPRVRHEGLEDNVAAVRLARAIIDLAVSLIGDDDDADDDDKA</sequence>
<evidence type="ECO:0000313" key="2">
    <source>
        <dbReference type="EMBL" id="KAG7527373.1"/>
    </source>
</evidence>
<proteinExistence type="predicted"/>